<dbReference type="Pfam" id="PF00005">
    <property type="entry name" value="ABC_tran"/>
    <property type="match status" value="1"/>
</dbReference>
<accession>A0A540VYD2</accession>
<dbReference type="PANTHER" id="PTHR43166">
    <property type="entry name" value="AMINO ACID IMPORT ATP-BINDING PROTEIN"/>
    <property type="match status" value="1"/>
</dbReference>
<dbReference type="CDD" id="cd03262">
    <property type="entry name" value="ABC_HisP_GlnQ"/>
    <property type="match status" value="1"/>
</dbReference>
<dbReference type="Gene3D" id="3.40.50.300">
    <property type="entry name" value="P-loop containing nucleotide triphosphate hydrolases"/>
    <property type="match status" value="1"/>
</dbReference>
<keyword evidence="4" id="KW-1003">Cell membrane</keyword>
<dbReference type="SUPFAM" id="SSF52540">
    <property type="entry name" value="P-loop containing nucleoside triphosphate hydrolases"/>
    <property type="match status" value="1"/>
</dbReference>
<protein>
    <submittedName>
        <fullName evidence="10">Amino acid ABC transporter ATP-binding protein</fullName>
    </submittedName>
</protein>
<dbReference type="GO" id="GO:0005886">
    <property type="term" value="C:plasma membrane"/>
    <property type="evidence" value="ECO:0007669"/>
    <property type="project" value="UniProtKB-SubCell"/>
</dbReference>
<evidence type="ECO:0000256" key="2">
    <source>
        <dbReference type="ARBA" id="ARBA00005417"/>
    </source>
</evidence>
<dbReference type="EMBL" id="VIGB01000003">
    <property type="protein sequence ID" value="TQF01759.1"/>
    <property type="molecule type" value="Genomic_DNA"/>
</dbReference>
<dbReference type="InterPro" id="IPR003439">
    <property type="entry name" value="ABC_transporter-like_ATP-bd"/>
</dbReference>
<evidence type="ECO:0000256" key="6">
    <source>
        <dbReference type="ARBA" id="ARBA00022840"/>
    </source>
</evidence>
<dbReference type="InterPro" id="IPR050086">
    <property type="entry name" value="MetN_ABC_transporter-like"/>
</dbReference>
<sequence>MWSTGGFGTGGEWPRTRRPSCPGRSGPSIGLGRSHSPSRPSRSFRLGWSDPSIRPSPPPPPREPPVPDPRATDFTPVSLTIRDLHLSLGGNPILRGVDIDVPSGDTLCVIGPSGSGKSTLLRAVNRLLEPDRGDILLDGESVLRRDPDQLRRQVGMVFQQFNLFPHLSVERNLTLPLRKLRGFSQEEAVETARRQLDLVGLRHKAGVRPGRLSGGQQQRVAIARALVMAPRVMLFDEATSALDPELVKGVLGLMADLGRQGMTMVVVTHEMGFAREAADRIAFMDRGVVVEAGAPEAVFGDPRSPRLRQFLADVL</sequence>
<dbReference type="SMART" id="SM00382">
    <property type="entry name" value="AAA"/>
    <property type="match status" value="1"/>
</dbReference>
<reference evidence="10 11" key="1">
    <citation type="submission" date="2019-06" db="EMBL/GenBank/DDBJ databases">
        <title>Description of Kitasatospora acidophila sp. nov. isolated from pine grove soil, and reclassification of Streptomyces novaecaesareae to Kitasatospora novaeceasareae comb. nov.</title>
        <authorList>
            <person name="Kim M.J."/>
        </authorList>
    </citation>
    <scope>NUCLEOTIDE SEQUENCE [LARGE SCALE GENOMIC DNA]</scope>
    <source>
        <strain evidence="10 11">MMS16-CNU292</strain>
    </source>
</reference>
<name>A0A540VYD2_9ACTN</name>
<keyword evidence="6 10" id="KW-0067">ATP-binding</keyword>
<gene>
    <name evidence="10" type="ORF">E6W39_05200</name>
</gene>
<evidence type="ECO:0000256" key="3">
    <source>
        <dbReference type="ARBA" id="ARBA00022448"/>
    </source>
</evidence>
<dbReference type="AlphaFoldDB" id="A0A540VYD2"/>
<dbReference type="OrthoDB" id="9802264at2"/>
<dbReference type="GO" id="GO:0016887">
    <property type="term" value="F:ATP hydrolysis activity"/>
    <property type="evidence" value="ECO:0007669"/>
    <property type="project" value="InterPro"/>
</dbReference>
<dbReference type="Proteomes" id="UP000319103">
    <property type="component" value="Unassembled WGS sequence"/>
</dbReference>
<dbReference type="PROSITE" id="PS00211">
    <property type="entry name" value="ABC_TRANSPORTER_1"/>
    <property type="match status" value="1"/>
</dbReference>
<dbReference type="InterPro" id="IPR027417">
    <property type="entry name" value="P-loop_NTPase"/>
</dbReference>
<feature type="region of interest" description="Disordered" evidence="8">
    <location>
        <begin position="1"/>
        <end position="73"/>
    </location>
</feature>
<comment type="caution">
    <text evidence="10">The sequence shown here is derived from an EMBL/GenBank/DDBJ whole genome shotgun (WGS) entry which is preliminary data.</text>
</comment>
<organism evidence="10 11">
    <name type="scientific">Kitasatospora acidiphila</name>
    <dbReference type="NCBI Taxonomy" id="2567942"/>
    <lineage>
        <taxon>Bacteria</taxon>
        <taxon>Bacillati</taxon>
        <taxon>Actinomycetota</taxon>
        <taxon>Actinomycetes</taxon>
        <taxon>Kitasatosporales</taxon>
        <taxon>Streptomycetaceae</taxon>
        <taxon>Kitasatospora</taxon>
    </lineage>
</organism>
<dbReference type="GO" id="GO:0005524">
    <property type="term" value="F:ATP binding"/>
    <property type="evidence" value="ECO:0007669"/>
    <property type="project" value="UniProtKB-KW"/>
</dbReference>
<keyword evidence="11" id="KW-1185">Reference proteome</keyword>
<keyword evidence="7" id="KW-0472">Membrane</keyword>
<evidence type="ECO:0000256" key="5">
    <source>
        <dbReference type="ARBA" id="ARBA00022741"/>
    </source>
</evidence>
<evidence type="ECO:0000256" key="1">
    <source>
        <dbReference type="ARBA" id="ARBA00004202"/>
    </source>
</evidence>
<feature type="compositionally biased region" description="Pro residues" evidence="8">
    <location>
        <begin position="54"/>
        <end position="68"/>
    </location>
</feature>
<evidence type="ECO:0000259" key="9">
    <source>
        <dbReference type="PROSITE" id="PS50893"/>
    </source>
</evidence>
<dbReference type="PANTHER" id="PTHR43166:SF9">
    <property type="entry name" value="GLUTAMATE_ASPARTATE IMPORT ATP-BINDING PROTEIN GLTL"/>
    <property type="match status" value="1"/>
</dbReference>
<dbReference type="InterPro" id="IPR003593">
    <property type="entry name" value="AAA+_ATPase"/>
</dbReference>
<keyword evidence="5" id="KW-0547">Nucleotide-binding</keyword>
<comment type="subcellular location">
    <subcellularLocation>
        <location evidence="1">Cell membrane</location>
        <topology evidence="1">Peripheral membrane protein</topology>
    </subcellularLocation>
</comment>
<dbReference type="PROSITE" id="PS50893">
    <property type="entry name" value="ABC_TRANSPORTER_2"/>
    <property type="match status" value="1"/>
</dbReference>
<feature type="domain" description="ABC transporter" evidence="9">
    <location>
        <begin position="79"/>
        <end position="311"/>
    </location>
</feature>
<evidence type="ECO:0000256" key="7">
    <source>
        <dbReference type="ARBA" id="ARBA00023136"/>
    </source>
</evidence>
<keyword evidence="3" id="KW-0813">Transport</keyword>
<feature type="compositionally biased region" description="Low complexity" evidence="8">
    <location>
        <begin position="33"/>
        <end position="53"/>
    </location>
</feature>
<proteinExistence type="inferred from homology"/>
<feature type="compositionally biased region" description="Gly residues" evidence="8">
    <location>
        <begin position="1"/>
        <end position="11"/>
    </location>
</feature>
<evidence type="ECO:0000256" key="8">
    <source>
        <dbReference type="SAM" id="MobiDB-lite"/>
    </source>
</evidence>
<dbReference type="InterPro" id="IPR017871">
    <property type="entry name" value="ABC_transporter-like_CS"/>
</dbReference>
<comment type="similarity">
    <text evidence="2">Belongs to the ABC transporter superfamily.</text>
</comment>
<evidence type="ECO:0000256" key="4">
    <source>
        <dbReference type="ARBA" id="ARBA00022475"/>
    </source>
</evidence>
<evidence type="ECO:0000313" key="11">
    <source>
        <dbReference type="Proteomes" id="UP000319103"/>
    </source>
</evidence>
<evidence type="ECO:0000313" key="10">
    <source>
        <dbReference type="EMBL" id="TQF01759.1"/>
    </source>
</evidence>